<dbReference type="GO" id="GO:0006355">
    <property type="term" value="P:regulation of DNA-templated transcription"/>
    <property type="evidence" value="ECO:0007669"/>
    <property type="project" value="InterPro"/>
</dbReference>
<evidence type="ECO:0000256" key="3">
    <source>
        <dbReference type="ARBA" id="ARBA00022679"/>
    </source>
</evidence>
<dbReference type="Pfam" id="PF02805">
    <property type="entry name" value="Ada_Zn_binding"/>
    <property type="match status" value="1"/>
</dbReference>
<dbReference type="GO" id="GO:0003908">
    <property type="term" value="F:methylated-DNA-[protein]-cysteine S-methyltransferase activity"/>
    <property type="evidence" value="ECO:0007669"/>
    <property type="project" value="UniProtKB-EC"/>
</dbReference>
<keyword evidence="2" id="KW-0489">Methyltransferase</keyword>
<feature type="domain" description="Methylated-DNA-[protein]-cysteine S-methyltransferase DNA binding" evidence="8">
    <location>
        <begin position="109"/>
        <end position="189"/>
    </location>
</feature>
<dbReference type="InterPro" id="IPR035451">
    <property type="entry name" value="Ada-like_dom_sf"/>
</dbReference>
<keyword evidence="6" id="KW-0234">DNA repair</keyword>
<dbReference type="STRING" id="1123024.GCA_000423625_04036"/>
<dbReference type="Gene3D" id="1.10.10.10">
    <property type="entry name" value="Winged helix-like DNA-binding domain superfamily/Winged helix DNA-binding domain"/>
    <property type="match status" value="1"/>
</dbReference>
<dbReference type="InterPro" id="IPR014048">
    <property type="entry name" value="MethylDNA_cys_MeTrfase_DNA-bd"/>
</dbReference>
<dbReference type="InterPro" id="IPR036217">
    <property type="entry name" value="MethylDNA_cys_MeTrfase_DNAb"/>
</dbReference>
<evidence type="ECO:0000259" key="9">
    <source>
        <dbReference type="Pfam" id="PF02805"/>
    </source>
</evidence>
<comment type="caution">
    <text evidence="10">The sequence shown here is derived from an EMBL/GenBank/DDBJ whole genome shotgun (WGS) entry which is preliminary data.</text>
</comment>
<dbReference type="NCBIfam" id="TIGR00589">
    <property type="entry name" value="ogt"/>
    <property type="match status" value="1"/>
</dbReference>
<dbReference type="PANTHER" id="PTHR10815:SF13">
    <property type="entry name" value="METHYLATED-DNA--PROTEIN-CYSTEINE METHYLTRANSFERASE"/>
    <property type="match status" value="1"/>
</dbReference>
<accession>A0A511D397</accession>
<dbReference type="PROSITE" id="PS00374">
    <property type="entry name" value="MGMT"/>
    <property type="match status" value="1"/>
</dbReference>
<dbReference type="GO" id="GO:0032259">
    <property type="term" value="P:methylation"/>
    <property type="evidence" value="ECO:0007669"/>
    <property type="project" value="UniProtKB-KW"/>
</dbReference>
<dbReference type="Proteomes" id="UP000321328">
    <property type="component" value="Unassembled WGS sequence"/>
</dbReference>
<organism evidence="10 11">
    <name type="scientific">Pseudonocardia asaccharolytica DSM 44247 = NBRC 16224</name>
    <dbReference type="NCBI Taxonomy" id="1123024"/>
    <lineage>
        <taxon>Bacteria</taxon>
        <taxon>Bacillati</taxon>
        <taxon>Actinomycetota</taxon>
        <taxon>Actinomycetes</taxon>
        <taxon>Pseudonocardiales</taxon>
        <taxon>Pseudonocardiaceae</taxon>
        <taxon>Pseudonocardia</taxon>
    </lineage>
</organism>
<dbReference type="InterPro" id="IPR036388">
    <property type="entry name" value="WH-like_DNA-bd_sf"/>
</dbReference>
<dbReference type="Pfam" id="PF01035">
    <property type="entry name" value="DNA_binding_1"/>
    <property type="match status" value="1"/>
</dbReference>
<dbReference type="SUPFAM" id="SSF46767">
    <property type="entry name" value="Methylated DNA-protein cysteine methyltransferase, C-terminal domain"/>
    <property type="match status" value="1"/>
</dbReference>
<evidence type="ECO:0000256" key="7">
    <source>
        <dbReference type="ARBA" id="ARBA00049348"/>
    </source>
</evidence>
<keyword evidence="4" id="KW-0227">DNA damage</keyword>
<protein>
    <submittedName>
        <fullName evidence="10">Uncharacterized protein</fullName>
    </submittedName>
</protein>
<dbReference type="GO" id="GO:0003677">
    <property type="term" value="F:DNA binding"/>
    <property type="evidence" value="ECO:0007669"/>
    <property type="project" value="InterPro"/>
</dbReference>
<dbReference type="SUPFAM" id="SSF57884">
    <property type="entry name" value="Ada DNA repair protein, N-terminal domain (N-Ada 10)"/>
    <property type="match status" value="1"/>
</dbReference>
<dbReference type="GO" id="GO:0006281">
    <property type="term" value="P:DNA repair"/>
    <property type="evidence" value="ECO:0007669"/>
    <property type="project" value="UniProtKB-KW"/>
</dbReference>
<dbReference type="AlphaFoldDB" id="A0A511D397"/>
<evidence type="ECO:0000256" key="1">
    <source>
        <dbReference type="ARBA" id="ARBA00001286"/>
    </source>
</evidence>
<evidence type="ECO:0000313" key="11">
    <source>
        <dbReference type="Proteomes" id="UP000321328"/>
    </source>
</evidence>
<keyword evidence="11" id="KW-1185">Reference proteome</keyword>
<dbReference type="GO" id="GO:0008270">
    <property type="term" value="F:zinc ion binding"/>
    <property type="evidence" value="ECO:0007669"/>
    <property type="project" value="InterPro"/>
</dbReference>
<feature type="domain" description="Ada DNA repair metal-binding" evidence="9">
    <location>
        <begin position="200"/>
        <end position="251"/>
    </location>
</feature>
<dbReference type="CDD" id="cd06445">
    <property type="entry name" value="ATase"/>
    <property type="match status" value="1"/>
</dbReference>
<evidence type="ECO:0000256" key="6">
    <source>
        <dbReference type="ARBA" id="ARBA00023204"/>
    </source>
</evidence>
<comment type="catalytic activity">
    <reaction evidence="1">
        <text>a 4-O-methyl-thymidine in DNA + L-cysteinyl-[protein] = a thymidine in DNA + S-methyl-L-cysteinyl-[protein]</text>
        <dbReference type="Rhea" id="RHEA:53428"/>
        <dbReference type="Rhea" id="RHEA-COMP:10131"/>
        <dbReference type="Rhea" id="RHEA-COMP:10132"/>
        <dbReference type="Rhea" id="RHEA-COMP:13555"/>
        <dbReference type="Rhea" id="RHEA-COMP:13556"/>
        <dbReference type="ChEBI" id="CHEBI:29950"/>
        <dbReference type="ChEBI" id="CHEBI:82612"/>
        <dbReference type="ChEBI" id="CHEBI:137386"/>
        <dbReference type="ChEBI" id="CHEBI:137387"/>
        <dbReference type="EC" id="2.1.1.63"/>
    </reaction>
</comment>
<dbReference type="InterPro" id="IPR001497">
    <property type="entry name" value="MethylDNA_cys_MeTrfase_AS"/>
</dbReference>
<name>A0A511D397_9PSEU</name>
<reference evidence="10 11" key="1">
    <citation type="submission" date="2019-07" db="EMBL/GenBank/DDBJ databases">
        <title>Whole genome shotgun sequence of Pseudonocardia asaccharolytica NBRC 16224.</title>
        <authorList>
            <person name="Hosoyama A."/>
            <person name="Uohara A."/>
            <person name="Ohji S."/>
            <person name="Ichikawa N."/>
        </authorList>
    </citation>
    <scope>NUCLEOTIDE SEQUENCE [LARGE SCALE GENOMIC DNA]</scope>
    <source>
        <strain evidence="10 11">NBRC 16224</strain>
    </source>
</reference>
<evidence type="ECO:0000256" key="4">
    <source>
        <dbReference type="ARBA" id="ARBA00022763"/>
    </source>
</evidence>
<evidence type="ECO:0000256" key="2">
    <source>
        <dbReference type="ARBA" id="ARBA00022603"/>
    </source>
</evidence>
<gene>
    <name evidence="10" type="ORF">PA7_29840</name>
</gene>
<comment type="catalytic activity">
    <reaction evidence="7">
        <text>a 6-O-methyl-2'-deoxyguanosine in DNA + L-cysteinyl-[protein] = S-methyl-L-cysteinyl-[protein] + a 2'-deoxyguanosine in DNA</text>
        <dbReference type="Rhea" id="RHEA:24000"/>
        <dbReference type="Rhea" id="RHEA-COMP:10131"/>
        <dbReference type="Rhea" id="RHEA-COMP:10132"/>
        <dbReference type="Rhea" id="RHEA-COMP:11367"/>
        <dbReference type="Rhea" id="RHEA-COMP:11368"/>
        <dbReference type="ChEBI" id="CHEBI:29950"/>
        <dbReference type="ChEBI" id="CHEBI:82612"/>
        <dbReference type="ChEBI" id="CHEBI:85445"/>
        <dbReference type="ChEBI" id="CHEBI:85448"/>
        <dbReference type="EC" id="2.1.1.63"/>
    </reaction>
</comment>
<sequence>MLNGADPIADALGALAAPPPTGLADKVFTAWLAAPSRLGEVFVAFTGHGVQFVRPAETLHGDIDAFAESYRDRFGRPLRPAARAPSGLLPTLRGRPATSLRLDLRGLSEFERDVLTATRRIPAGETRPYGWVAREAGRPRAVRAAGSVLARNPMPLLVPCHRVVRADGRLGDYMFGSAHKEKLLRDERVDLDEVVALARQGVHYLGSDTTGVVCFPTCHNARRIDPAHRHGFRSVGAAVAAGYRPCRTCRPAADATSA</sequence>
<proteinExistence type="predicted"/>
<dbReference type="PANTHER" id="PTHR10815">
    <property type="entry name" value="METHYLATED-DNA--PROTEIN-CYSTEINE METHYLTRANSFERASE"/>
    <property type="match status" value="1"/>
</dbReference>
<keyword evidence="3" id="KW-0808">Transferase</keyword>
<evidence type="ECO:0000313" key="10">
    <source>
        <dbReference type="EMBL" id="GEL19147.1"/>
    </source>
</evidence>
<dbReference type="Gene3D" id="3.40.10.10">
    <property type="entry name" value="DNA Methylphosphotriester Repair Domain"/>
    <property type="match status" value="1"/>
</dbReference>
<keyword evidence="5" id="KW-0010">Activator</keyword>
<dbReference type="InterPro" id="IPR004026">
    <property type="entry name" value="Ada_DNA_repair_Zn-bd"/>
</dbReference>
<dbReference type="EMBL" id="BJVI01000032">
    <property type="protein sequence ID" value="GEL19147.1"/>
    <property type="molecule type" value="Genomic_DNA"/>
</dbReference>
<evidence type="ECO:0000256" key="5">
    <source>
        <dbReference type="ARBA" id="ARBA00023159"/>
    </source>
</evidence>
<evidence type="ECO:0000259" key="8">
    <source>
        <dbReference type="Pfam" id="PF01035"/>
    </source>
</evidence>